<dbReference type="AlphaFoldDB" id="A0A6C0P396"/>
<reference evidence="1 2" key="1">
    <citation type="submission" date="2020-02" db="EMBL/GenBank/DDBJ databases">
        <title>Paenibacillus sp. nov., isolated from rhizosphere soil of tomato.</title>
        <authorList>
            <person name="Weon H.-Y."/>
            <person name="Lee S.A."/>
        </authorList>
    </citation>
    <scope>NUCLEOTIDE SEQUENCE [LARGE SCALE GENOMIC DNA]</scope>
    <source>
        <strain evidence="1 2">14171R-81</strain>
    </source>
</reference>
<evidence type="ECO:0000313" key="1">
    <source>
        <dbReference type="EMBL" id="QHW31132.1"/>
    </source>
</evidence>
<organism evidence="1 2">
    <name type="scientific">Paenibacillus rhizovicinus</name>
    <dbReference type="NCBI Taxonomy" id="2704463"/>
    <lineage>
        <taxon>Bacteria</taxon>
        <taxon>Bacillati</taxon>
        <taxon>Bacillota</taxon>
        <taxon>Bacilli</taxon>
        <taxon>Bacillales</taxon>
        <taxon>Paenibacillaceae</taxon>
        <taxon>Paenibacillus</taxon>
    </lineage>
</organism>
<sequence length="82" mass="9592">MRYVKDLKVRHFGIEHVFGQTAAMIAKTVRREEKNHTTNFRLFSGAKTVTDFQICLKGYDTIEYPEGSGWSYARYYYPEASD</sequence>
<accession>A0A6C0P396</accession>
<name>A0A6C0P396_9BACL</name>
<proteinExistence type="predicted"/>
<keyword evidence="2" id="KW-1185">Reference proteome</keyword>
<evidence type="ECO:0000313" key="2">
    <source>
        <dbReference type="Proteomes" id="UP000479114"/>
    </source>
</evidence>
<dbReference type="RefSeq" id="WP_162639941.1">
    <property type="nucleotide sequence ID" value="NZ_CP048286.1"/>
</dbReference>
<protein>
    <submittedName>
        <fullName evidence="1">Uncharacterized protein</fullName>
    </submittedName>
</protein>
<dbReference type="KEGG" id="prz:GZH47_09875"/>
<gene>
    <name evidence="1" type="ORF">GZH47_09875</name>
</gene>
<dbReference type="Proteomes" id="UP000479114">
    <property type="component" value="Chromosome"/>
</dbReference>
<dbReference type="EMBL" id="CP048286">
    <property type="protein sequence ID" value="QHW31132.1"/>
    <property type="molecule type" value="Genomic_DNA"/>
</dbReference>